<keyword evidence="4" id="KW-1003">Cell membrane</keyword>
<dbReference type="InterPro" id="IPR006043">
    <property type="entry name" value="NCS2"/>
</dbReference>
<evidence type="ECO:0000313" key="9">
    <source>
        <dbReference type="EMBL" id="KGQ21274.2"/>
    </source>
</evidence>
<feature type="transmembrane region" description="Helical" evidence="8">
    <location>
        <begin position="377"/>
        <end position="394"/>
    </location>
</feature>
<feature type="transmembrane region" description="Helical" evidence="8">
    <location>
        <begin position="109"/>
        <end position="131"/>
    </location>
</feature>
<evidence type="ECO:0000256" key="8">
    <source>
        <dbReference type="SAM" id="Phobius"/>
    </source>
</evidence>
<evidence type="ECO:0000256" key="7">
    <source>
        <dbReference type="ARBA" id="ARBA00023136"/>
    </source>
</evidence>
<feature type="transmembrane region" description="Helical" evidence="8">
    <location>
        <begin position="162"/>
        <end position="181"/>
    </location>
</feature>
<evidence type="ECO:0000256" key="4">
    <source>
        <dbReference type="ARBA" id="ARBA00022475"/>
    </source>
</evidence>
<feature type="transmembrane region" description="Helical" evidence="8">
    <location>
        <begin position="283"/>
        <end position="305"/>
    </location>
</feature>
<dbReference type="InterPro" id="IPR006042">
    <property type="entry name" value="Xan_ur_permease"/>
</dbReference>
<evidence type="ECO:0000256" key="1">
    <source>
        <dbReference type="ARBA" id="ARBA00004651"/>
    </source>
</evidence>
<feature type="transmembrane region" description="Helical" evidence="8">
    <location>
        <begin position="311"/>
        <end position="333"/>
    </location>
</feature>
<name>A0A0A2X7T5_THEFI</name>
<reference evidence="9 10" key="1">
    <citation type="journal article" date="2015" name="Genome Announc.">
        <title>Draft Genome Sequence of the Thermophile Thermus filiformis ATCC 43280, Producer of Carotenoid-(Di)glucoside-Branched Fatty Acid (Di)esters and Source of Hyperthermostable Enzymes of Biotechnological Interest.</title>
        <authorList>
            <person name="Mandelli F."/>
            <person name="Oliveira Ramires B."/>
            <person name="Couger M.B."/>
            <person name="Paixao D.A."/>
            <person name="Camilo C.M."/>
            <person name="Polikarpov I."/>
            <person name="Prade R."/>
            <person name="Riano-Pachon D.M."/>
            <person name="Squina F.M."/>
        </authorList>
    </citation>
    <scope>NUCLEOTIDE SEQUENCE [LARGE SCALE GENOMIC DNA]</scope>
    <source>
        <strain evidence="9 10">ATCC 43280</strain>
    </source>
</reference>
<evidence type="ECO:0000256" key="6">
    <source>
        <dbReference type="ARBA" id="ARBA00022989"/>
    </source>
</evidence>
<dbReference type="AlphaFoldDB" id="A0A0A2X7T5"/>
<dbReference type="STRING" id="276.THFILI_05540"/>
<dbReference type="PANTHER" id="PTHR42810:SF4">
    <property type="entry name" value="URIC ACID TRANSPORTER UACT"/>
    <property type="match status" value="1"/>
</dbReference>
<feature type="transmembrane region" description="Helical" evidence="8">
    <location>
        <begin position="77"/>
        <end position="102"/>
    </location>
</feature>
<dbReference type="GO" id="GO:0042907">
    <property type="term" value="F:xanthine transmembrane transporter activity"/>
    <property type="evidence" value="ECO:0007669"/>
    <property type="project" value="TreeGrafter"/>
</dbReference>
<dbReference type="Pfam" id="PF00860">
    <property type="entry name" value="Xan_ur_permease"/>
    <property type="match status" value="1"/>
</dbReference>
<feature type="transmembrane region" description="Helical" evidence="8">
    <location>
        <begin position="345"/>
        <end position="371"/>
    </location>
</feature>
<evidence type="ECO:0000256" key="3">
    <source>
        <dbReference type="ARBA" id="ARBA00022448"/>
    </source>
</evidence>
<sequence>MTPRNLVLGLQHTVAMFGATVLVPLLTGLNPSVALFTAGAGTLVFHLVTGGRVPVFLGSSFAFIAPILAAKEAGFSLAQVGGGIAAAGLVYALFALLVYGIGPEKVRRLFPPVVTGPVIVVIGLTLAPVAVEMASKDWLLALVTFGAAIVAAVFFRGLFQMIPVLIGVGTGYLVALLLGRVNLAPLAEAAWVGWPAFTLAQFEWGAVLLIAPVAFVTVMEHIGDILTNGRVVGQDFFKRPGLHRTLLGDGLATSLAGLLGGPANTTYSENTGVLAVTRVYDPAILRIAALFAILLSLSPKLAALLQTLPTGVLGGISMLLFGMIASIGIRTLAEAEIDFTHSRNLIVVSAVLVLGLGGAVANLGTVSVAGAQVPLKVSGMALAALAGVALNLLLPRHLEPPALEVEEESLP</sequence>
<dbReference type="GO" id="GO:0005886">
    <property type="term" value="C:plasma membrane"/>
    <property type="evidence" value="ECO:0007669"/>
    <property type="project" value="UniProtKB-SubCell"/>
</dbReference>
<proteinExistence type="inferred from homology"/>
<dbReference type="Proteomes" id="UP000030364">
    <property type="component" value="Unassembled WGS sequence"/>
</dbReference>
<evidence type="ECO:0000313" key="10">
    <source>
        <dbReference type="Proteomes" id="UP000030364"/>
    </source>
</evidence>
<feature type="transmembrane region" description="Helical" evidence="8">
    <location>
        <begin position="201"/>
        <end position="219"/>
    </location>
</feature>
<dbReference type="NCBIfam" id="TIGR00801">
    <property type="entry name" value="ncs2"/>
    <property type="match status" value="1"/>
</dbReference>
<keyword evidence="5 8" id="KW-0812">Transmembrane</keyword>
<accession>A0A0A2X7T5</accession>
<gene>
    <name evidence="9" type="ORF">THFILI_05540</name>
</gene>
<evidence type="ECO:0000256" key="5">
    <source>
        <dbReference type="ARBA" id="ARBA00022692"/>
    </source>
</evidence>
<feature type="transmembrane region" description="Helical" evidence="8">
    <location>
        <begin position="137"/>
        <end position="155"/>
    </location>
</feature>
<keyword evidence="7 8" id="KW-0472">Membrane</keyword>
<dbReference type="PANTHER" id="PTHR42810">
    <property type="entry name" value="PURINE PERMEASE C1399.01C-RELATED"/>
    <property type="match status" value="1"/>
</dbReference>
<evidence type="ECO:0000256" key="2">
    <source>
        <dbReference type="ARBA" id="ARBA00008821"/>
    </source>
</evidence>
<dbReference type="RefSeq" id="WP_038066398.1">
    <property type="nucleotide sequence ID" value="NZ_JPSL02000038.1"/>
</dbReference>
<keyword evidence="10" id="KW-1185">Reference proteome</keyword>
<dbReference type="OrthoDB" id="9779092at2"/>
<protein>
    <submittedName>
        <fullName evidence="9">Uracil transporter</fullName>
    </submittedName>
</protein>
<comment type="caution">
    <text evidence="9">The sequence shown here is derived from an EMBL/GenBank/DDBJ whole genome shotgun (WGS) entry which is preliminary data.</text>
</comment>
<comment type="subcellular location">
    <subcellularLocation>
        <location evidence="1">Cell membrane</location>
        <topology evidence="1">Multi-pass membrane protein</topology>
    </subcellularLocation>
</comment>
<feature type="transmembrane region" description="Helical" evidence="8">
    <location>
        <begin position="6"/>
        <end position="26"/>
    </location>
</feature>
<keyword evidence="6 8" id="KW-1133">Transmembrane helix</keyword>
<feature type="transmembrane region" description="Helical" evidence="8">
    <location>
        <begin position="33"/>
        <end position="57"/>
    </location>
</feature>
<dbReference type="EMBL" id="JPSL02000038">
    <property type="protein sequence ID" value="KGQ21274.2"/>
    <property type="molecule type" value="Genomic_DNA"/>
</dbReference>
<comment type="similarity">
    <text evidence="2">Belongs to the nucleobase:cation symporter-2 (NCS2) (TC 2.A.40) family.</text>
</comment>
<organism evidence="9 10">
    <name type="scientific">Thermus filiformis</name>
    <dbReference type="NCBI Taxonomy" id="276"/>
    <lineage>
        <taxon>Bacteria</taxon>
        <taxon>Thermotogati</taxon>
        <taxon>Deinococcota</taxon>
        <taxon>Deinococci</taxon>
        <taxon>Thermales</taxon>
        <taxon>Thermaceae</taxon>
        <taxon>Thermus</taxon>
    </lineage>
</organism>
<keyword evidence="3" id="KW-0813">Transport</keyword>